<feature type="compositionally biased region" description="Polar residues" evidence="1">
    <location>
        <begin position="93"/>
        <end position="103"/>
    </location>
</feature>
<gene>
    <name evidence="2" type="ORF">D2E25_0450</name>
</gene>
<evidence type="ECO:0000256" key="1">
    <source>
        <dbReference type="SAM" id="MobiDB-lite"/>
    </source>
</evidence>
<reference evidence="2 3" key="1">
    <citation type="submission" date="2018-09" db="EMBL/GenBank/DDBJ databases">
        <title>Characterization of the phylogenetic diversity of five novel species belonging to the genus Bifidobacterium.</title>
        <authorList>
            <person name="Lugli G.A."/>
            <person name="Duranti S."/>
            <person name="Milani C."/>
        </authorList>
    </citation>
    <scope>NUCLEOTIDE SEQUENCE [LARGE SCALE GENOMIC DNA]</scope>
    <source>
        <strain evidence="2 3">2034B</strain>
    </source>
</reference>
<evidence type="ECO:0000313" key="2">
    <source>
        <dbReference type="EMBL" id="RSX54142.1"/>
    </source>
</evidence>
<sequence length="103" mass="11421">MADRRWYFNTKTEQPEQGLLSPSTQRMGPYKTRQDAIDAWKIAKERNLTWEAVDREWNKWDDDEGGNPTTDSAANPAAKSDVESDAEGDADTGTANSSPSAAQ</sequence>
<comment type="caution">
    <text evidence="2">The sequence shown here is derived from an EMBL/GenBank/DDBJ whole genome shotgun (WGS) entry which is preliminary data.</text>
</comment>
<accession>A0A430FMT3</accession>
<dbReference type="RefSeq" id="WP_338142116.1">
    <property type="nucleotide sequence ID" value="NZ_QXGL01000001.1"/>
</dbReference>
<name>A0A430FMT3_9BIFI</name>
<evidence type="ECO:0008006" key="4">
    <source>
        <dbReference type="Google" id="ProtNLM"/>
    </source>
</evidence>
<organism evidence="2 3">
    <name type="scientific">Bifidobacterium goeldii</name>
    <dbReference type="NCBI Taxonomy" id="2306975"/>
    <lineage>
        <taxon>Bacteria</taxon>
        <taxon>Bacillati</taxon>
        <taxon>Actinomycetota</taxon>
        <taxon>Actinomycetes</taxon>
        <taxon>Bifidobacteriales</taxon>
        <taxon>Bifidobacteriaceae</taxon>
        <taxon>Bifidobacterium</taxon>
    </lineage>
</organism>
<feature type="region of interest" description="Disordered" evidence="1">
    <location>
        <begin position="1"/>
        <end position="32"/>
    </location>
</feature>
<dbReference type="EMBL" id="QXGL01000001">
    <property type="protein sequence ID" value="RSX54142.1"/>
    <property type="molecule type" value="Genomic_DNA"/>
</dbReference>
<keyword evidence="3" id="KW-1185">Reference proteome</keyword>
<dbReference type="AlphaFoldDB" id="A0A430FMT3"/>
<proteinExistence type="predicted"/>
<evidence type="ECO:0000313" key="3">
    <source>
        <dbReference type="Proteomes" id="UP000287533"/>
    </source>
</evidence>
<feature type="region of interest" description="Disordered" evidence="1">
    <location>
        <begin position="53"/>
        <end position="103"/>
    </location>
</feature>
<protein>
    <recommendedName>
        <fullName evidence="4">Methionine aminopeptidase</fullName>
    </recommendedName>
</protein>
<dbReference type="Proteomes" id="UP000287533">
    <property type="component" value="Unassembled WGS sequence"/>
</dbReference>